<dbReference type="EMBL" id="ARYK01000010">
    <property type="protein sequence ID" value="KCZ88311.1"/>
    <property type="molecule type" value="Genomic_DNA"/>
</dbReference>
<sequence length="1094" mass="113181">MRRVLIGVALVLVLGGILGWVARKTIAEQVVKSWCADRGLVCETTVVRLGLDGATLRDLKVGAGGDVPFRAAEVSAALGWAGLFSPEVTGIVVETPVVRGTLDAKGVRFYGLENLAGSSGGGGSRFNMPPIDVTGGQVFLETEAGTLSAAISVNGTFPQKGELHLAMTPAALKGNGSEFSWSKGIVDMTADQGRIAGKASLVLERADVDGLSIHDAKLDATIDADAAGTGPMRLEWTSSVADALFPGGEVKQGHTDGTATFTEFPGMSINDVLAALRTGVFQVDAATFSMAGFGAAQLHMEADLKGDAGNIGGPVTVAAASASAPQGQSRALSVRGVASRTSEGGLLFSGPATASGVGLTPALRSALTAPIMFPGPLADHGIRLRGAVDRALQDFSLTTEFSTGRKDGEITFTSRQTTELAAASGLHATVTPPDDAPWLAIRGTDRHGGGTIVLGGGGAPDLVLELGSADLTDSGFRISAEALRLKPWAAGGRTLSADLSTFGLESGQGDLTVFGRGWMALSGMVSGFALDSTRLSGGIRAQRHDGKWDVRPEATKCFDLSTQGFDFGSIRVKQLSTDVCPEGGVFVHDRTGAPSGAVRLGAFSLPFASGATSGTVDLANAIIDWSSNGGLAMTIRGDTLDLPLDIGDRTLGISGKAPRMGVATGKGAPKLSARLGATDFTGSLIPAHVSADSFQFDGTSGARSVSGSLSASGVLIRDDIEDPLYAPLTADFSATLKDGHMTMTGPLSLKKDGYIVANTTLDLDIVALTGKAAIRSLPLQFRPGSLQPVMLSERLRGAFTYASGEVTALADIDIDSGRLAGTGEVTVADFGFQTTRLGRVDGVNGHVRFSDLLGLTTDRAQVVTVGAMNIGVPLTDGRMVFHLDNGRVIGVESATFPFAGGTIALAPLKWTLGGTNQRVEVAAQAIDLSQLIAVLKLPDVDATGTVSGRFPVDFEGSQVLVRDARLSADKKGGHLAYTGGAVDAAAGSDSNARLAFDALRDLDFSILEIGLTGDLTNRTVASVHLLGKNTRPLAFGDKLTMPKGQAFQFNFTFDSNLQELVNSTRYSSQQGQFVDVIVDLVNDQKKQESNAKGE</sequence>
<comment type="caution">
    <text evidence="1">The sequence shown here is derived from an EMBL/GenBank/DDBJ whole genome shotgun (WGS) entry which is preliminary data.</text>
</comment>
<evidence type="ECO:0000313" key="1">
    <source>
        <dbReference type="EMBL" id="KCZ88311.1"/>
    </source>
</evidence>
<dbReference type="STRING" id="1280950.HJO_15653"/>
<proteinExistence type="predicted"/>
<protein>
    <submittedName>
        <fullName evidence="1">Uncharacterized protein</fullName>
    </submittedName>
</protein>
<dbReference type="InterPro" id="IPR021730">
    <property type="entry name" value="YdbH"/>
</dbReference>
<accession>A0A059FCP0</accession>
<dbReference type="eggNOG" id="COG2911">
    <property type="taxonomic scope" value="Bacteria"/>
</dbReference>
<name>A0A059FCP0_9PROT</name>
<organism evidence="1 2">
    <name type="scientific">Hyphomonas johnsonii MHS-2</name>
    <dbReference type="NCBI Taxonomy" id="1280950"/>
    <lineage>
        <taxon>Bacteria</taxon>
        <taxon>Pseudomonadati</taxon>
        <taxon>Pseudomonadota</taxon>
        <taxon>Alphaproteobacteria</taxon>
        <taxon>Hyphomonadales</taxon>
        <taxon>Hyphomonadaceae</taxon>
        <taxon>Hyphomonas</taxon>
    </lineage>
</organism>
<keyword evidence="2" id="KW-1185">Reference proteome</keyword>
<dbReference type="PATRIC" id="fig|1280950.3.peg.3142"/>
<dbReference type="Pfam" id="PF11739">
    <property type="entry name" value="YdbH-like"/>
    <property type="match status" value="1"/>
</dbReference>
<dbReference type="AlphaFoldDB" id="A0A059FCP0"/>
<gene>
    <name evidence="1" type="ORF">HJO_15653</name>
</gene>
<reference evidence="1 2" key="1">
    <citation type="journal article" date="2014" name="Antonie Van Leeuwenhoek">
        <title>Hyphomonas beringensis sp. nov. and Hyphomonas chukchiensis sp. nov., isolated from surface seawater of the Bering Sea and Chukchi Sea.</title>
        <authorList>
            <person name="Li C."/>
            <person name="Lai Q."/>
            <person name="Li G."/>
            <person name="Dong C."/>
            <person name="Wang J."/>
            <person name="Liao Y."/>
            <person name="Shao Z."/>
        </authorList>
    </citation>
    <scope>NUCLEOTIDE SEQUENCE [LARGE SCALE GENOMIC DNA]</scope>
    <source>
        <strain evidence="1 2">MHS-2</strain>
    </source>
</reference>
<dbReference type="Proteomes" id="UP000025171">
    <property type="component" value="Unassembled WGS sequence"/>
</dbReference>
<evidence type="ECO:0000313" key="2">
    <source>
        <dbReference type="Proteomes" id="UP000025171"/>
    </source>
</evidence>